<feature type="non-terminal residue" evidence="1">
    <location>
        <position position="1"/>
    </location>
</feature>
<dbReference type="EMBL" id="BARS01019895">
    <property type="protein sequence ID" value="GAF95941.1"/>
    <property type="molecule type" value="Genomic_DNA"/>
</dbReference>
<gene>
    <name evidence="1" type="ORF">S01H1_32164</name>
</gene>
<sequence>SNKTNIQEILNTYKNVGSNEADSFFNKNKSELSNLFGTLPQEYSHDDLEASLSKYINDRYFDNDISDIVKDIQDDLEDVISSESEDFHTHFKKVIDSFRSGFTSKIADLVGSLIG</sequence>
<accession>X0U9C6</accession>
<protein>
    <submittedName>
        <fullName evidence="1">Uncharacterized protein</fullName>
    </submittedName>
</protein>
<name>X0U9C6_9ZZZZ</name>
<comment type="caution">
    <text evidence="1">The sequence shown here is derived from an EMBL/GenBank/DDBJ whole genome shotgun (WGS) entry which is preliminary data.</text>
</comment>
<reference evidence="1" key="1">
    <citation type="journal article" date="2014" name="Front. Microbiol.">
        <title>High frequency of phylogenetically diverse reductive dehalogenase-homologous genes in deep subseafloor sedimentary metagenomes.</title>
        <authorList>
            <person name="Kawai M."/>
            <person name="Futagami T."/>
            <person name="Toyoda A."/>
            <person name="Takaki Y."/>
            <person name="Nishi S."/>
            <person name="Hori S."/>
            <person name="Arai W."/>
            <person name="Tsubouchi T."/>
            <person name="Morono Y."/>
            <person name="Uchiyama I."/>
            <person name="Ito T."/>
            <person name="Fujiyama A."/>
            <person name="Inagaki F."/>
            <person name="Takami H."/>
        </authorList>
    </citation>
    <scope>NUCLEOTIDE SEQUENCE</scope>
    <source>
        <strain evidence="1">Expedition CK06-06</strain>
    </source>
</reference>
<dbReference type="AlphaFoldDB" id="X0U9C6"/>
<evidence type="ECO:0000313" key="1">
    <source>
        <dbReference type="EMBL" id="GAF95941.1"/>
    </source>
</evidence>
<organism evidence="1">
    <name type="scientific">marine sediment metagenome</name>
    <dbReference type="NCBI Taxonomy" id="412755"/>
    <lineage>
        <taxon>unclassified sequences</taxon>
        <taxon>metagenomes</taxon>
        <taxon>ecological metagenomes</taxon>
    </lineage>
</organism>
<proteinExistence type="predicted"/>